<proteinExistence type="predicted"/>
<reference evidence="1" key="1">
    <citation type="submission" date="2022-12" db="EMBL/GenBank/DDBJ databases">
        <authorList>
            <person name="Petersen C."/>
        </authorList>
    </citation>
    <scope>NUCLEOTIDE SEQUENCE</scope>
    <source>
        <strain evidence="1">IBT 29495</strain>
    </source>
</reference>
<dbReference type="EMBL" id="JAPWDS010000002">
    <property type="protein sequence ID" value="KAJ5512738.1"/>
    <property type="molecule type" value="Genomic_DNA"/>
</dbReference>
<dbReference type="OrthoDB" id="8954335at2759"/>
<comment type="caution">
    <text evidence="1">The sequence shown here is derived from an EMBL/GenBank/DDBJ whole genome shotgun (WGS) entry which is preliminary data.</text>
</comment>
<accession>A0A9W9XYW0</accession>
<reference evidence="1" key="2">
    <citation type="journal article" date="2023" name="IMA Fungus">
        <title>Comparative genomic study of the Penicillium genus elucidates a diverse pangenome and 15 lateral gene transfer events.</title>
        <authorList>
            <person name="Petersen C."/>
            <person name="Sorensen T."/>
            <person name="Nielsen M.R."/>
            <person name="Sondergaard T.E."/>
            <person name="Sorensen J.L."/>
            <person name="Fitzpatrick D.A."/>
            <person name="Frisvad J.C."/>
            <person name="Nielsen K.L."/>
        </authorList>
    </citation>
    <scope>NUCLEOTIDE SEQUENCE</scope>
    <source>
        <strain evidence="1">IBT 29495</strain>
    </source>
</reference>
<gene>
    <name evidence="1" type="ORF">N7463_002290</name>
</gene>
<dbReference type="AlphaFoldDB" id="A0A9W9XYW0"/>
<keyword evidence="2" id="KW-1185">Reference proteome</keyword>
<evidence type="ECO:0000313" key="2">
    <source>
        <dbReference type="Proteomes" id="UP001149954"/>
    </source>
</evidence>
<organism evidence="1 2">
    <name type="scientific">Penicillium fimorum</name>
    <dbReference type="NCBI Taxonomy" id="1882269"/>
    <lineage>
        <taxon>Eukaryota</taxon>
        <taxon>Fungi</taxon>
        <taxon>Dikarya</taxon>
        <taxon>Ascomycota</taxon>
        <taxon>Pezizomycotina</taxon>
        <taxon>Eurotiomycetes</taxon>
        <taxon>Eurotiomycetidae</taxon>
        <taxon>Eurotiales</taxon>
        <taxon>Aspergillaceae</taxon>
        <taxon>Penicillium</taxon>
    </lineage>
</organism>
<protein>
    <submittedName>
        <fullName evidence="1">Uncharacterized protein</fullName>
    </submittedName>
</protein>
<sequence>MSEIHRRSDGAKVLALAFGYKDSFVISIGHATRSAVHEGCSHRMNLNGYYKDLRRFVKSNALLEILAIALDPKIKTDYILIYRNGDDIPRINWICSDPKRERVISDWWLRECTPN</sequence>
<name>A0A9W9XYW0_9EURO</name>
<evidence type="ECO:0000313" key="1">
    <source>
        <dbReference type="EMBL" id="KAJ5512738.1"/>
    </source>
</evidence>
<dbReference type="Proteomes" id="UP001149954">
    <property type="component" value="Unassembled WGS sequence"/>
</dbReference>